<gene>
    <name evidence="1" type="ORF">Acj133p011</name>
</gene>
<evidence type="ECO:0000313" key="1">
    <source>
        <dbReference type="EMBL" id="ADJ19358.1"/>
    </source>
</evidence>
<dbReference type="RefSeq" id="YP_004300592.1">
    <property type="nucleotide sequence ID" value="NC_015250.1"/>
</dbReference>
<dbReference type="GeneID" id="10322998"/>
<reference evidence="1 2" key="1">
    <citation type="journal article" date="2010" name="Virol. J.">
        <title>Genomes of the T4-related bacteriophages as windows on microbial genome evolution.</title>
        <authorList>
            <person name="Petrov V.M."/>
            <person name="Ratnayaka S."/>
            <person name="Nolan J.M."/>
            <person name="Miller E.S."/>
            <person name="Karam J.D."/>
        </authorList>
    </citation>
    <scope>NUCLEOTIDE SEQUENCE [LARGE SCALE GENOMIC DNA]</scope>
    <source>
        <strain evidence="1">Acj133</strain>
    </source>
</reference>
<sequence>MYTQCFFPLATKLDLKVRFADQVTQHTVVLPEWATYIAADEDGCLFAYESKPYQVGSSWASKGDRYCRVGMLSKPYGSTNRVVNWETLYEYVSTSEMTFILE</sequence>
<dbReference type="Proteomes" id="UP000000330">
    <property type="component" value="Segment"/>
</dbReference>
<protein>
    <submittedName>
        <fullName evidence="1">Uncharacterized protein</fullName>
    </submittedName>
</protein>
<dbReference type="EMBL" id="HM114315">
    <property type="protein sequence ID" value="ADJ19358.1"/>
    <property type="molecule type" value="Genomic_DNA"/>
</dbReference>
<proteinExistence type="predicted"/>
<accession>D9I5X7</accession>
<keyword evidence="2" id="KW-1185">Reference proteome</keyword>
<name>D9I5X7_9CAUD</name>
<organism evidence="1 2">
    <name type="scientific">Acinetobacter phage 133</name>
    <dbReference type="NCBI Taxonomy" id="2919552"/>
    <lineage>
        <taxon>Viruses</taxon>
        <taxon>Duplodnaviria</taxon>
        <taxon>Heunggongvirae</taxon>
        <taxon>Uroviricota</taxon>
        <taxon>Caudoviricetes</taxon>
        <taxon>Pantevenvirales</taxon>
        <taxon>Straboviridae</taxon>
        <taxon>Tevenvirinae</taxon>
        <taxon>Centumtrigintavirus</taxon>
        <taxon>Centumtrigintavirus cv133</taxon>
        <taxon>Acinetobacter virus 133</taxon>
    </lineage>
</organism>
<dbReference type="KEGG" id="vg:10322998"/>
<evidence type="ECO:0000313" key="2">
    <source>
        <dbReference type="Proteomes" id="UP000000330"/>
    </source>
</evidence>